<comment type="caution">
    <text evidence="1">The sequence shown here is derived from an EMBL/GenBank/DDBJ whole genome shotgun (WGS) entry which is preliminary data.</text>
</comment>
<dbReference type="Proteomes" id="UP000093100">
    <property type="component" value="Unassembled WGS sequence"/>
</dbReference>
<dbReference type="EMBL" id="LFLK01000006">
    <property type="protein sequence ID" value="OCR90416.1"/>
    <property type="molecule type" value="Genomic_DNA"/>
</dbReference>
<dbReference type="AlphaFoldDB" id="A0AAX0HAD4"/>
<gene>
    <name evidence="1" type="ORF">CFT12S02225_06750</name>
</gene>
<accession>A0AAX0HAD4</accession>
<protein>
    <submittedName>
        <fullName evidence="1">Uncharacterized protein</fullName>
    </submittedName>
</protein>
<evidence type="ECO:0000313" key="1">
    <source>
        <dbReference type="EMBL" id="OCR90416.1"/>
    </source>
</evidence>
<organism evidence="1 2">
    <name type="scientific">Campylobacter fetus subsp. testudinum</name>
    <dbReference type="NCBI Taxonomy" id="1507806"/>
    <lineage>
        <taxon>Bacteria</taxon>
        <taxon>Pseudomonadati</taxon>
        <taxon>Campylobacterota</taxon>
        <taxon>Epsilonproteobacteria</taxon>
        <taxon>Campylobacterales</taxon>
        <taxon>Campylobacteraceae</taxon>
        <taxon>Campylobacter</taxon>
    </lineage>
</organism>
<evidence type="ECO:0000313" key="2">
    <source>
        <dbReference type="Proteomes" id="UP000093100"/>
    </source>
</evidence>
<sequence length="233" mass="27066">MISKFNGLDVFYEIYGSLYSSNRLETFLTLYNSSVDEGLKIPYKDIKNSTSIGHIFHSRVNDLLNIKPFKFTKCVIFCLISNAIIRAFLDGKELPVFAREPKMRVAKLIKTAFSNAKFDMQFMFSEYVFDKISKRHPDKVVDMKDGLILLKDGEKSILGVMAFFKLVDSDYENNLLAEINFAQQKSRELIGIDIYMVFPRNMSFTRYIDIKQNGARLRLVPYKICNKIYDKGY</sequence>
<dbReference type="RefSeq" id="WP_065841085.1">
    <property type="nucleotide sequence ID" value="NZ_LFLK01000006.1"/>
</dbReference>
<proteinExistence type="predicted"/>
<name>A0AAX0HAD4_CAMFE</name>
<reference evidence="1 2" key="1">
    <citation type="journal article" date="2016" name="Genome Biol. Evol.">
        <title>Comparative Genomics of Campylobacter fetus from Reptiles and Mammals Reveals Divergent Evolution in Host-Associated Lineages.</title>
        <authorList>
            <person name="Gilbert M.J."/>
            <person name="Miller W.G."/>
            <person name="Yee E."/>
            <person name="Zomer A.L."/>
            <person name="van der Graaf-van Bloois L."/>
            <person name="Fitzgerald C."/>
            <person name="Forbes K.J."/>
            <person name="Meric G."/>
            <person name="Sheppard S.K."/>
            <person name="Wagenaar J.A."/>
            <person name="Duim B."/>
        </authorList>
    </citation>
    <scope>NUCLEOTIDE SEQUENCE [LARGE SCALE GENOMIC DNA]</scope>
    <source>
        <strain evidence="1 2">12S02225-3</strain>
    </source>
</reference>